<protein>
    <submittedName>
        <fullName evidence="2">Uncharacterized protein</fullName>
    </submittedName>
</protein>
<organism evidence="2 3">
    <name type="scientific">Athelia psychrophila</name>
    <dbReference type="NCBI Taxonomy" id="1759441"/>
    <lineage>
        <taxon>Eukaryota</taxon>
        <taxon>Fungi</taxon>
        <taxon>Dikarya</taxon>
        <taxon>Basidiomycota</taxon>
        <taxon>Agaricomycotina</taxon>
        <taxon>Agaricomycetes</taxon>
        <taxon>Agaricomycetidae</taxon>
        <taxon>Atheliales</taxon>
        <taxon>Atheliaceae</taxon>
        <taxon>Athelia</taxon>
    </lineage>
</organism>
<evidence type="ECO:0000313" key="2">
    <source>
        <dbReference type="EMBL" id="KZP05329.1"/>
    </source>
</evidence>
<evidence type="ECO:0000313" key="3">
    <source>
        <dbReference type="Proteomes" id="UP000076532"/>
    </source>
</evidence>
<keyword evidence="3" id="KW-1185">Reference proteome</keyword>
<feature type="compositionally biased region" description="Low complexity" evidence="1">
    <location>
        <begin position="31"/>
        <end position="43"/>
    </location>
</feature>
<feature type="compositionally biased region" description="Basic and acidic residues" evidence="1">
    <location>
        <begin position="9"/>
        <end position="23"/>
    </location>
</feature>
<proteinExistence type="predicted"/>
<gene>
    <name evidence="2" type="ORF">FIBSPDRAFT_877653</name>
</gene>
<feature type="region of interest" description="Disordered" evidence="1">
    <location>
        <begin position="9"/>
        <end position="56"/>
    </location>
</feature>
<dbReference type="EMBL" id="KV417846">
    <property type="protein sequence ID" value="KZP05329.1"/>
    <property type="molecule type" value="Genomic_DNA"/>
</dbReference>
<name>A0A167VSS0_9AGAM</name>
<evidence type="ECO:0000256" key="1">
    <source>
        <dbReference type="SAM" id="MobiDB-lite"/>
    </source>
</evidence>
<reference evidence="2 3" key="1">
    <citation type="journal article" date="2016" name="Mol. Biol. Evol.">
        <title>Comparative Genomics of Early-Diverging Mushroom-Forming Fungi Provides Insights into the Origins of Lignocellulose Decay Capabilities.</title>
        <authorList>
            <person name="Nagy L.G."/>
            <person name="Riley R."/>
            <person name="Tritt A."/>
            <person name="Adam C."/>
            <person name="Daum C."/>
            <person name="Floudas D."/>
            <person name="Sun H."/>
            <person name="Yadav J.S."/>
            <person name="Pangilinan J."/>
            <person name="Larsson K.H."/>
            <person name="Matsuura K."/>
            <person name="Barry K."/>
            <person name="Labutti K."/>
            <person name="Kuo R."/>
            <person name="Ohm R.A."/>
            <person name="Bhattacharya S.S."/>
            <person name="Shirouzu T."/>
            <person name="Yoshinaga Y."/>
            <person name="Martin F.M."/>
            <person name="Grigoriev I.V."/>
            <person name="Hibbett D.S."/>
        </authorList>
    </citation>
    <scope>NUCLEOTIDE SEQUENCE [LARGE SCALE GENOMIC DNA]</scope>
    <source>
        <strain evidence="2 3">CBS 109695</strain>
    </source>
</reference>
<accession>A0A167VSS0</accession>
<sequence>MKKWYVRIKDERQNINHPSDGKRKPIGGWPRGYAAGRAWSASRSRPEEMGTISYPT</sequence>
<feature type="non-terminal residue" evidence="2">
    <location>
        <position position="56"/>
    </location>
</feature>
<dbReference type="Proteomes" id="UP000076532">
    <property type="component" value="Unassembled WGS sequence"/>
</dbReference>
<dbReference type="AlphaFoldDB" id="A0A167VSS0"/>